<proteinExistence type="predicted"/>
<evidence type="ECO:0000313" key="1">
    <source>
        <dbReference type="EMBL" id="KAG8003772.1"/>
    </source>
</evidence>
<dbReference type="Proteomes" id="UP000805704">
    <property type="component" value="Chromosome 3"/>
</dbReference>
<sequence length="84" mass="9400">MLMRDEPGEIRPVKQTERKLTGLIRFLISFWITGRGASWTEAEEKFSASVAVSAGVSETLDAVVLVSSDYPPMESEAKFMFTIR</sequence>
<protein>
    <submittedName>
        <fullName evidence="1">Uncharacterized protein</fullName>
    </submittedName>
</protein>
<gene>
    <name evidence="1" type="ORF">GBF38_007745</name>
</gene>
<reference evidence="1" key="1">
    <citation type="submission" date="2020-04" db="EMBL/GenBank/DDBJ databases">
        <title>A chromosome-scale assembly and high-density genetic map of the yellow drum (Nibea albiflora) genome.</title>
        <authorList>
            <person name="Xu D."/>
            <person name="Zhang W."/>
            <person name="Chen R."/>
            <person name="Tan P."/>
            <person name="Wang L."/>
            <person name="Song H."/>
            <person name="Tian L."/>
            <person name="Zhu Q."/>
            <person name="Wang B."/>
        </authorList>
    </citation>
    <scope>NUCLEOTIDE SEQUENCE</scope>
    <source>
        <strain evidence="1">ZJHYS-2018</strain>
    </source>
</reference>
<evidence type="ECO:0000313" key="2">
    <source>
        <dbReference type="Proteomes" id="UP000805704"/>
    </source>
</evidence>
<comment type="caution">
    <text evidence="1">The sequence shown here is derived from an EMBL/GenBank/DDBJ whole genome shotgun (WGS) entry which is preliminary data.</text>
</comment>
<organism evidence="1 2">
    <name type="scientific">Nibea albiflora</name>
    <name type="common">Yellow drum</name>
    <name type="synonym">Corvina albiflora</name>
    <dbReference type="NCBI Taxonomy" id="240163"/>
    <lineage>
        <taxon>Eukaryota</taxon>
        <taxon>Metazoa</taxon>
        <taxon>Chordata</taxon>
        <taxon>Craniata</taxon>
        <taxon>Vertebrata</taxon>
        <taxon>Euteleostomi</taxon>
        <taxon>Actinopterygii</taxon>
        <taxon>Neopterygii</taxon>
        <taxon>Teleostei</taxon>
        <taxon>Neoteleostei</taxon>
        <taxon>Acanthomorphata</taxon>
        <taxon>Eupercaria</taxon>
        <taxon>Sciaenidae</taxon>
        <taxon>Nibea</taxon>
    </lineage>
</organism>
<name>A0ACB7ENJ0_NIBAL</name>
<keyword evidence="2" id="KW-1185">Reference proteome</keyword>
<dbReference type="EMBL" id="CM024791">
    <property type="protein sequence ID" value="KAG8003772.1"/>
    <property type="molecule type" value="Genomic_DNA"/>
</dbReference>
<accession>A0ACB7ENJ0</accession>